<reference evidence="2 3" key="1">
    <citation type="submission" date="2019-07" db="EMBL/GenBank/DDBJ databases">
        <authorList>
            <person name="Zhu P."/>
        </authorList>
    </citation>
    <scope>NUCLEOTIDE SEQUENCE [LARGE SCALE GENOMIC DNA]</scope>
    <source>
        <strain evidence="2 3">SSL-25</strain>
    </source>
</reference>
<dbReference type="Proteomes" id="UP000320580">
    <property type="component" value="Chromosome"/>
</dbReference>
<accession>A0A5B8JIV5</accession>
<keyword evidence="2" id="KW-0808">Transferase</keyword>
<dbReference type="Gene3D" id="3.40.50.150">
    <property type="entry name" value="Vaccinia Virus protein VP39"/>
    <property type="match status" value="1"/>
</dbReference>
<sequence>MSVTSRYWDAWESFWSEVPGAEPGEVFWDAEPALTSGLHLALYEPLVDAPGLPLVDLGCGNGTQTFCLAGRFPTVIGVDLSPAAIALANRALAARETPPDHDAGGVGIGVGVGDDGGMAGSIRFGVLDATDGEAVAALHAETGDCNVYMRGVLHQTDPKDRQTLADSIAVLIGDRGRAFVVELAEAAGRQLARLAQLPDGPPPKLKPVFRHGIVPGAVADSDVADFFAGAGLTVLAGGELPLTTTEYEPDGSRIELPSTWLVVGRE</sequence>
<dbReference type="GO" id="GO:0008168">
    <property type="term" value="F:methyltransferase activity"/>
    <property type="evidence" value="ECO:0007669"/>
    <property type="project" value="UniProtKB-KW"/>
</dbReference>
<keyword evidence="2" id="KW-0489">Methyltransferase</keyword>
<keyword evidence="3" id="KW-1185">Reference proteome</keyword>
<name>A0A5B8JIV5_9ACTN</name>
<evidence type="ECO:0000313" key="2">
    <source>
        <dbReference type="EMBL" id="QDY79831.1"/>
    </source>
</evidence>
<dbReference type="InterPro" id="IPR029063">
    <property type="entry name" value="SAM-dependent_MTases_sf"/>
</dbReference>
<protein>
    <submittedName>
        <fullName evidence="2">Class I SAM-dependent methyltransferase</fullName>
    </submittedName>
</protein>
<dbReference type="SUPFAM" id="SSF53335">
    <property type="entry name" value="S-adenosyl-L-methionine-dependent methyltransferases"/>
    <property type="match status" value="1"/>
</dbReference>
<organism evidence="2 3">
    <name type="scientific">Streptomyces qinzhouensis</name>
    <dbReference type="NCBI Taxonomy" id="2599401"/>
    <lineage>
        <taxon>Bacteria</taxon>
        <taxon>Bacillati</taxon>
        <taxon>Actinomycetota</taxon>
        <taxon>Actinomycetes</taxon>
        <taxon>Kitasatosporales</taxon>
        <taxon>Streptomycetaceae</taxon>
        <taxon>Streptomyces</taxon>
    </lineage>
</organism>
<dbReference type="RefSeq" id="WP_146483114.1">
    <property type="nucleotide sequence ID" value="NZ_CP042266.1"/>
</dbReference>
<dbReference type="AlphaFoldDB" id="A0A5B8JIV5"/>
<feature type="domain" description="Methyltransferase" evidence="1">
    <location>
        <begin position="55"/>
        <end position="95"/>
    </location>
</feature>
<dbReference type="Pfam" id="PF13649">
    <property type="entry name" value="Methyltransf_25"/>
    <property type="match status" value="1"/>
</dbReference>
<proteinExistence type="predicted"/>
<dbReference type="OrthoDB" id="495703at2"/>
<dbReference type="GO" id="GO:0032259">
    <property type="term" value="P:methylation"/>
    <property type="evidence" value="ECO:0007669"/>
    <property type="project" value="UniProtKB-KW"/>
</dbReference>
<dbReference type="InterPro" id="IPR041698">
    <property type="entry name" value="Methyltransf_25"/>
</dbReference>
<evidence type="ECO:0000259" key="1">
    <source>
        <dbReference type="Pfam" id="PF13649"/>
    </source>
</evidence>
<dbReference type="KEGG" id="sqz:FQU76_28540"/>
<evidence type="ECO:0000313" key="3">
    <source>
        <dbReference type="Proteomes" id="UP000320580"/>
    </source>
</evidence>
<dbReference type="EMBL" id="CP042266">
    <property type="protein sequence ID" value="QDY79831.1"/>
    <property type="molecule type" value="Genomic_DNA"/>
</dbReference>
<gene>
    <name evidence="2" type="ORF">FQU76_28540</name>
</gene>